<evidence type="ECO:0000313" key="7">
    <source>
        <dbReference type="Proteomes" id="UP001161064"/>
    </source>
</evidence>
<reference evidence="6" key="2">
    <citation type="journal article" date="2023" name="ISME Commun">
        <title>Characterization of a bloom-associated alphaproteobacterial lineage, 'Candidatus Phycosocius': insights into freshwater algal-bacterial interactions.</title>
        <authorList>
            <person name="Tanabe Y."/>
            <person name="Yamaguchi H."/>
            <person name="Yoshida M."/>
            <person name="Kai A."/>
            <person name="Okazaki Y."/>
        </authorList>
    </citation>
    <scope>NUCLEOTIDE SEQUENCE</scope>
    <source>
        <strain evidence="6">BOTRYCO-1</strain>
    </source>
</reference>
<gene>
    <name evidence="6" type="ORF">PsB1_1696</name>
</gene>
<keyword evidence="7" id="KW-1185">Reference proteome</keyword>
<evidence type="ECO:0000256" key="1">
    <source>
        <dbReference type="ARBA" id="ARBA00004651"/>
    </source>
</evidence>
<feature type="transmembrane region" description="Helical" evidence="5">
    <location>
        <begin position="255"/>
        <end position="276"/>
    </location>
</feature>
<sequence>MVQNFSPSEAALSVISLARRQAQFVMRFCLIFSTTMLISLALMTVTGVNEALSRYVGLTATGRVPSPEAVRELLGPILPWLGLLVVVNLIVNALVGGLALRKTVLDQEHGQFGLQFGRDEINLFAGGVVYLATIFLVALGFSIVAGLVSGRHSALGGLALLGLVAGVITVSLRMGQFGVLSIAHRGEVGLGLRASFQQTDRRFWHYMGAYVLWTVIVVFASTIVQAVASLGALAMGTKIGTGIPQSLNDMASAGWLFYILVYGMATGFFNLGYYCIGAYAWHQSRGDLSPPQADQLIDQNQP</sequence>
<keyword evidence="4 5" id="KW-0472">Membrane</keyword>
<evidence type="ECO:0000256" key="3">
    <source>
        <dbReference type="ARBA" id="ARBA00022989"/>
    </source>
</evidence>
<feature type="transmembrane region" description="Helical" evidence="5">
    <location>
        <begin position="24"/>
        <end position="45"/>
    </location>
</feature>
<organism evidence="6 7">
    <name type="scientific">Candidatus Phycosocius spiralis</name>
    <dbReference type="NCBI Taxonomy" id="2815099"/>
    <lineage>
        <taxon>Bacteria</taxon>
        <taxon>Pseudomonadati</taxon>
        <taxon>Pseudomonadota</taxon>
        <taxon>Alphaproteobacteria</taxon>
        <taxon>Caulobacterales</taxon>
        <taxon>Caulobacterales incertae sedis</taxon>
        <taxon>Candidatus Phycosocius</taxon>
    </lineage>
</organism>
<feature type="transmembrane region" description="Helical" evidence="5">
    <location>
        <begin position="121"/>
        <end position="148"/>
    </location>
</feature>
<reference evidence="6" key="1">
    <citation type="submission" date="2021-05" db="EMBL/GenBank/DDBJ databases">
        <authorList>
            <person name="Tanabe Y."/>
        </authorList>
    </citation>
    <scope>NUCLEOTIDE SEQUENCE</scope>
    <source>
        <strain evidence="6">BOTRYCO-1</strain>
    </source>
</reference>
<dbReference type="EMBL" id="BPFZ01000010">
    <property type="protein sequence ID" value="GIU67542.1"/>
    <property type="molecule type" value="Genomic_DNA"/>
</dbReference>
<dbReference type="InterPro" id="IPR036640">
    <property type="entry name" value="ABC1_TM_sf"/>
</dbReference>
<protein>
    <submittedName>
        <fullName evidence="6">Uncharacterized protein</fullName>
    </submittedName>
</protein>
<comment type="caution">
    <text evidence="6">The sequence shown here is derived from an EMBL/GenBank/DDBJ whole genome shotgun (WGS) entry which is preliminary data.</text>
</comment>
<accession>A0ABQ4PX19</accession>
<dbReference type="Proteomes" id="UP001161064">
    <property type="component" value="Unassembled WGS sequence"/>
</dbReference>
<dbReference type="RefSeq" id="WP_284360473.1">
    <property type="nucleotide sequence ID" value="NZ_BPFZ01000010.1"/>
</dbReference>
<evidence type="ECO:0000256" key="2">
    <source>
        <dbReference type="ARBA" id="ARBA00022692"/>
    </source>
</evidence>
<feature type="transmembrane region" description="Helical" evidence="5">
    <location>
        <begin position="77"/>
        <end position="100"/>
    </location>
</feature>
<feature type="transmembrane region" description="Helical" evidence="5">
    <location>
        <begin position="210"/>
        <end position="235"/>
    </location>
</feature>
<evidence type="ECO:0000313" key="6">
    <source>
        <dbReference type="EMBL" id="GIU67542.1"/>
    </source>
</evidence>
<name>A0ABQ4PX19_9PROT</name>
<comment type="subcellular location">
    <subcellularLocation>
        <location evidence="1">Cell membrane</location>
        <topology evidence="1">Multi-pass membrane protein</topology>
    </subcellularLocation>
</comment>
<feature type="transmembrane region" description="Helical" evidence="5">
    <location>
        <begin position="154"/>
        <end position="172"/>
    </location>
</feature>
<keyword evidence="3 5" id="KW-1133">Transmembrane helix</keyword>
<keyword evidence="2 5" id="KW-0812">Transmembrane</keyword>
<dbReference type="SUPFAM" id="SSF90123">
    <property type="entry name" value="ABC transporter transmembrane region"/>
    <property type="match status" value="1"/>
</dbReference>
<proteinExistence type="predicted"/>
<evidence type="ECO:0000256" key="4">
    <source>
        <dbReference type="ARBA" id="ARBA00023136"/>
    </source>
</evidence>
<evidence type="ECO:0000256" key="5">
    <source>
        <dbReference type="SAM" id="Phobius"/>
    </source>
</evidence>